<gene>
    <name evidence="1" type="ORF">PIB30_037817</name>
</gene>
<comment type="caution">
    <text evidence="1">The sequence shown here is derived from an EMBL/GenBank/DDBJ whole genome shotgun (WGS) entry which is preliminary data.</text>
</comment>
<name>A0ABU6RDY2_9FABA</name>
<protein>
    <submittedName>
        <fullName evidence="1">Uncharacterized protein</fullName>
    </submittedName>
</protein>
<evidence type="ECO:0000313" key="2">
    <source>
        <dbReference type="Proteomes" id="UP001341840"/>
    </source>
</evidence>
<sequence length="179" mass="20398">MEDLLILVIEAENQQQHLATWFNSISTRGTNSARFEDTTTFKVADLKTHHMGHPQMINSSNLAFTTSSKLAMEDLVEDAASGDVFLEEPQMHPVSQKTMGCEESDNQEKHKNHLRKEDNEIKSECFHECEQKIFEKQNKNCEEGLKCASMLPFENFMGIMVSIEGLKVDRQEARQCKGS</sequence>
<proteinExistence type="predicted"/>
<evidence type="ECO:0000313" key="1">
    <source>
        <dbReference type="EMBL" id="MED6122222.1"/>
    </source>
</evidence>
<accession>A0ABU6RDY2</accession>
<reference evidence="1 2" key="1">
    <citation type="journal article" date="2023" name="Plants (Basel)">
        <title>Bridging the Gap: Combining Genomics and Transcriptomics Approaches to Understand Stylosanthes scabra, an Orphan Legume from the Brazilian Caatinga.</title>
        <authorList>
            <person name="Ferreira-Neto J.R.C."/>
            <person name="da Silva M.D."/>
            <person name="Binneck E."/>
            <person name="de Melo N.F."/>
            <person name="da Silva R.H."/>
            <person name="de Melo A.L.T.M."/>
            <person name="Pandolfi V."/>
            <person name="Bustamante F.O."/>
            <person name="Brasileiro-Vidal A.C."/>
            <person name="Benko-Iseppon A.M."/>
        </authorList>
    </citation>
    <scope>NUCLEOTIDE SEQUENCE [LARGE SCALE GENOMIC DNA]</scope>
    <source>
        <tissue evidence="1">Leaves</tissue>
    </source>
</reference>
<keyword evidence="2" id="KW-1185">Reference proteome</keyword>
<dbReference type="Proteomes" id="UP001341840">
    <property type="component" value="Unassembled WGS sequence"/>
</dbReference>
<dbReference type="EMBL" id="JASCZI010030400">
    <property type="protein sequence ID" value="MED6122222.1"/>
    <property type="molecule type" value="Genomic_DNA"/>
</dbReference>
<organism evidence="1 2">
    <name type="scientific">Stylosanthes scabra</name>
    <dbReference type="NCBI Taxonomy" id="79078"/>
    <lineage>
        <taxon>Eukaryota</taxon>
        <taxon>Viridiplantae</taxon>
        <taxon>Streptophyta</taxon>
        <taxon>Embryophyta</taxon>
        <taxon>Tracheophyta</taxon>
        <taxon>Spermatophyta</taxon>
        <taxon>Magnoliopsida</taxon>
        <taxon>eudicotyledons</taxon>
        <taxon>Gunneridae</taxon>
        <taxon>Pentapetalae</taxon>
        <taxon>rosids</taxon>
        <taxon>fabids</taxon>
        <taxon>Fabales</taxon>
        <taxon>Fabaceae</taxon>
        <taxon>Papilionoideae</taxon>
        <taxon>50 kb inversion clade</taxon>
        <taxon>dalbergioids sensu lato</taxon>
        <taxon>Dalbergieae</taxon>
        <taxon>Pterocarpus clade</taxon>
        <taxon>Stylosanthes</taxon>
    </lineage>
</organism>